<dbReference type="HOGENOM" id="CLU_3068863_0_0_1"/>
<gene>
    <name evidence="1" type="ORF">M7I_7455</name>
</gene>
<organism evidence="1 2">
    <name type="scientific">Glarea lozoyensis (strain ATCC 74030 / MF5533)</name>
    <dbReference type="NCBI Taxonomy" id="1104152"/>
    <lineage>
        <taxon>Eukaryota</taxon>
        <taxon>Fungi</taxon>
        <taxon>Dikarya</taxon>
        <taxon>Ascomycota</taxon>
        <taxon>Pezizomycotina</taxon>
        <taxon>Leotiomycetes</taxon>
        <taxon>Helotiales</taxon>
        <taxon>Helotiaceae</taxon>
        <taxon>Glarea</taxon>
    </lineage>
</organism>
<sequence length="53" mass="6155">MEKDELDDEKSLSEGTKRGLDDEFAFNGWRQYPENVILEPAAITTQPNFVRPR</sequence>
<dbReference type="InParanoid" id="H0EXC1"/>
<comment type="caution">
    <text evidence="1">The sequence shown here is derived from an EMBL/GenBank/DDBJ whole genome shotgun (WGS) entry which is preliminary data.</text>
</comment>
<evidence type="ECO:0000313" key="1">
    <source>
        <dbReference type="EMBL" id="EHK96830.1"/>
    </source>
</evidence>
<proteinExistence type="predicted"/>
<dbReference type="EMBL" id="AGUE01000221">
    <property type="protein sequence ID" value="EHK96830.1"/>
    <property type="molecule type" value="Genomic_DNA"/>
</dbReference>
<reference evidence="1 2" key="1">
    <citation type="journal article" date="2012" name="Eukaryot. Cell">
        <title>Genome sequence of the fungus Glarea lozoyensis: the first genome sequence of a species from the Helotiaceae family.</title>
        <authorList>
            <person name="Youssar L."/>
            <person name="Gruening B.A."/>
            <person name="Erxleben A."/>
            <person name="Guenther S."/>
            <person name="Huettel W."/>
        </authorList>
    </citation>
    <scope>NUCLEOTIDE SEQUENCE [LARGE SCALE GENOMIC DNA]</scope>
    <source>
        <strain evidence="2">ATCC 74030 / MF5533</strain>
    </source>
</reference>
<keyword evidence="2" id="KW-1185">Reference proteome</keyword>
<dbReference type="AlphaFoldDB" id="H0EXC1"/>
<dbReference type="Proteomes" id="UP000005446">
    <property type="component" value="Unassembled WGS sequence"/>
</dbReference>
<name>H0EXC1_GLAL7</name>
<protein>
    <submittedName>
        <fullName evidence="1">Uncharacterized protein</fullName>
    </submittedName>
</protein>
<evidence type="ECO:0000313" key="2">
    <source>
        <dbReference type="Proteomes" id="UP000005446"/>
    </source>
</evidence>
<accession>H0EXC1</accession>